<gene>
    <name evidence="1" type="ORF">BN1708_014204</name>
</gene>
<reference evidence="2" key="1">
    <citation type="submission" date="2015-05" db="EMBL/GenBank/DDBJ databases">
        <authorList>
            <person name="Fogelqvist Johan"/>
        </authorList>
    </citation>
    <scope>NUCLEOTIDE SEQUENCE [LARGE SCALE GENOMIC DNA]</scope>
</reference>
<sequence length="189" mass="20783">MGRNRGVCFCLCKQHSSPLSRSLLPTLSISSQWLSPNGLGVDVHQSTISSSLGVADHDCRVACWPGVDEVLVSSLSFGHAPTCLPHLSCLTFLGTRDRHPPAKVTCPCQASTREAAGARPWNTGGSLPAHLQVPCVPTCTYPGTAAWPMWFEELRTMRWEIAPDPLPYRSLSNPTRPPWPWWLSVGWLR</sequence>
<keyword evidence="2" id="KW-1185">Reference proteome</keyword>
<evidence type="ECO:0000313" key="1">
    <source>
        <dbReference type="EMBL" id="CRK25277.1"/>
    </source>
</evidence>
<proteinExistence type="predicted"/>
<protein>
    <submittedName>
        <fullName evidence="1">Uncharacterized protein</fullName>
    </submittedName>
</protein>
<dbReference type="Proteomes" id="UP000044602">
    <property type="component" value="Unassembled WGS sequence"/>
</dbReference>
<name>A0A0G4LTH7_VERLO</name>
<accession>A0A0G4LTH7</accession>
<organism evidence="1 2">
    <name type="scientific">Verticillium longisporum</name>
    <name type="common">Verticillium dahliae var. longisporum</name>
    <dbReference type="NCBI Taxonomy" id="100787"/>
    <lineage>
        <taxon>Eukaryota</taxon>
        <taxon>Fungi</taxon>
        <taxon>Dikarya</taxon>
        <taxon>Ascomycota</taxon>
        <taxon>Pezizomycotina</taxon>
        <taxon>Sordariomycetes</taxon>
        <taxon>Hypocreomycetidae</taxon>
        <taxon>Glomerellales</taxon>
        <taxon>Plectosphaerellaceae</taxon>
        <taxon>Verticillium</taxon>
    </lineage>
</organism>
<dbReference type="AlphaFoldDB" id="A0A0G4LTH7"/>
<evidence type="ECO:0000313" key="2">
    <source>
        <dbReference type="Proteomes" id="UP000044602"/>
    </source>
</evidence>
<dbReference type="EMBL" id="CVQH01018779">
    <property type="protein sequence ID" value="CRK25277.1"/>
    <property type="molecule type" value="Genomic_DNA"/>
</dbReference>